<dbReference type="Proteomes" id="UP000546162">
    <property type="component" value="Unassembled WGS sequence"/>
</dbReference>
<keyword evidence="7" id="KW-1185">Reference proteome</keyword>
<accession>A0A7W7MBR8</accession>
<comment type="pathway">
    <text evidence="1">Cell wall biogenesis; cell wall polysaccharide biosynthesis.</text>
</comment>
<proteinExistence type="inferred from homology"/>
<evidence type="ECO:0000313" key="6">
    <source>
        <dbReference type="EMBL" id="MBB4744347.1"/>
    </source>
</evidence>
<dbReference type="EMBL" id="JACHNB010000001">
    <property type="protein sequence ID" value="MBB4744347.1"/>
    <property type="molecule type" value="Genomic_DNA"/>
</dbReference>
<name>A0A7W7MBR8_9ACTN</name>
<dbReference type="SUPFAM" id="SSF53448">
    <property type="entry name" value="Nucleotide-diphospho-sugar transferases"/>
    <property type="match status" value="1"/>
</dbReference>
<comment type="caution">
    <text evidence="6">The sequence shown here is derived from an EMBL/GenBank/DDBJ whole genome shotgun (WGS) entry which is preliminary data.</text>
</comment>
<evidence type="ECO:0000256" key="2">
    <source>
        <dbReference type="ARBA" id="ARBA00006739"/>
    </source>
</evidence>
<dbReference type="Pfam" id="PF00535">
    <property type="entry name" value="Glycos_transf_2"/>
    <property type="match status" value="1"/>
</dbReference>
<comment type="similarity">
    <text evidence="2">Belongs to the glycosyltransferase 2 family.</text>
</comment>
<dbReference type="RefSeq" id="WP_185044515.1">
    <property type="nucleotide sequence ID" value="NZ_BAABFG010000005.1"/>
</dbReference>
<keyword evidence="4 6" id="KW-0808">Transferase</keyword>
<evidence type="ECO:0000313" key="7">
    <source>
        <dbReference type="Proteomes" id="UP000546162"/>
    </source>
</evidence>
<organism evidence="6 7">
    <name type="scientific">Actinoplanes octamycinicus</name>
    <dbReference type="NCBI Taxonomy" id="135948"/>
    <lineage>
        <taxon>Bacteria</taxon>
        <taxon>Bacillati</taxon>
        <taxon>Actinomycetota</taxon>
        <taxon>Actinomycetes</taxon>
        <taxon>Micromonosporales</taxon>
        <taxon>Micromonosporaceae</taxon>
        <taxon>Actinoplanes</taxon>
    </lineage>
</organism>
<sequence length="393" mass="41547">MVRIAQLELTEPAPALRESGPVRLLVRDAGRPVAFLPITVPAGGLTPDEVTALVRRAAPPDAAALAGPAGSTGRVPTATVVVTTCVASESLARTLRGVRAQTVAPVQTVVVDNRPATSGVAEFLAAEGFTEVVLVREPQPGLSRARNAGLAAATGEIVAYTDDDVVLDSRWVESLTSAFAADERIACVTGLILPLELATPAQLIFEEFGGFAKGFQVRDFDLGEHRGPGALYPYAAGVFGTGANSSFRAADLRALGGFDETLGMGTPALGGEDLDIHLSVVRSGRMLRYEPAALVWHRHHPDERSLRRQIHSYGVGMAAMVAKRWATSPEERRELTGRLAAGLRHLLAPGSPKNAGRTRSYPVSLTLLELAGVARGPFAYWQSRARGTRKAAA</sequence>
<dbReference type="AlphaFoldDB" id="A0A7W7MBR8"/>
<gene>
    <name evidence="6" type="ORF">BJY16_007806</name>
</gene>
<dbReference type="PANTHER" id="PTHR43179">
    <property type="entry name" value="RHAMNOSYLTRANSFERASE WBBL"/>
    <property type="match status" value="1"/>
</dbReference>
<dbReference type="Gene3D" id="3.90.550.10">
    <property type="entry name" value="Spore Coat Polysaccharide Biosynthesis Protein SpsA, Chain A"/>
    <property type="match status" value="1"/>
</dbReference>
<dbReference type="CDD" id="cd00761">
    <property type="entry name" value="Glyco_tranf_GTA_type"/>
    <property type="match status" value="1"/>
</dbReference>
<evidence type="ECO:0000256" key="3">
    <source>
        <dbReference type="ARBA" id="ARBA00022676"/>
    </source>
</evidence>
<dbReference type="InterPro" id="IPR029044">
    <property type="entry name" value="Nucleotide-diphossugar_trans"/>
</dbReference>
<protein>
    <submittedName>
        <fullName evidence="6">GT2 family glycosyltransferase</fullName>
    </submittedName>
</protein>
<evidence type="ECO:0000259" key="5">
    <source>
        <dbReference type="Pfam" id="PF00535"/>
    </source>
</evidence>
<reference evidence="6 7" key="1">
    <citation type="submission" date="2020-08" db="EMBL/GenBank/DDBJ databases">
        <title>Sequencing the genomes of 1000 actinobacteria strains.</title>
        <authorList>
            <person name="Klenk H.-P."/>
        </authorList>
    </citation>
    <scope>NUCLEOTIDE SEQUENCE [LARGE SCALE GENOMIC DNA]</scope>
    <source>
        <strain evidence="6 7">DSM 45809</strain>
    </source>
</reference>
<dbReference type="PANTHER" id="PTHR43179:SF12">
    <property type="entry name" value="GALACTOFURANOSYLTRANSFERASE GLFT2"/>
    <property type="match status" value="1"/>
</dbReference>
<dbReference type="InterPro" id="IPR001173">
    <property type="entry name" value="Glyco_trans_2-like"/>
</dbReference>
<dbReference type="GO" id="GO:0016757">
    <property type="term" value="F:glycosyltransferase activity"/>
    <property type="evidence" value="ECO:0007669"/>
    <property type="project" value="UniProtKB-KW"/>
</dbReference>
<keyword evidence="3" id="KW-0328">Glycosyltransferase</keyword>
<feature type="domain" description="Glycosyltransferase 2-like" evidence="5">
    <location>
        <begin position="79"/>
        <end position="189"/>
    </location>
</feature>
<evidence type="ECO:0000256" key="1">
    <source>
        <dbReference type="ARBA" id="ARBA00004776"/>
    </source>
</evidence>
<evidence type="ECO:0000256" key="4">
    <source>
        <dbReference type="ARBA" id="ARBA00022679"/>
    </source>
</evidence>